<comment type="pathway">
    <text evidence="1">Lipid metabolism.</text>
</comment>
<dbReference type="SUPFAM" id="SSF55729">
    <property type="entry name" value="Acyl-CoA N-acyltransferases (Nat)"/>
    <property type="match status" value="1"/>
</dbReference>
<comment type="function">
    <text evidence="9">Catalyzes the first step in the biosynthesis of ornithine lipids, which are phosphorus-free membrane lipids. Catalyzes the 3-hydroxyacyl-acyl carrier protein-dependent acylation of ornithine to form lyso-ornithine lipid (LOL).</text>
</comment>
<comment type="caution">
    <text evidence="11">The sequence shown here is derived from an EMBL/GenBank/DDBJ whole genome shotgun (WGS) entry which is preliminary data.</text>
</comment>
<proteinExistence type="inferred from homology"/>
<dbReference type="PANTHER" id="PTHR37323:SF1">
    <property type="entry name" value="L-ORNITHINE N(ALPHA)-ACYLTRANSFERASE"/>
    <property type="match status" value="1"/>
</dbReference>
<dbReference type="GO" id="GO:0016746">
    <property type="term" value="F:acyltransferase activity"/>
    <property type="evidence" value="ECO:0007669"/>
    <property type="project" value="UniProtKB-KW"/>
</dbReference>
<dbReference type="EMBL" id="BSNN01000002">
    <property type="protein sequence ID" value="GLQ34796.1"/>
    <property type="molecule type" value="Genomic_DNA"/>
</dbReference>
<dbReference type="EC" id="2.3.2.30" evidence="7"/>
<gene>
    <name evidence="11" type="ORF">GCM10007939_10790</name>
</gene>
<evidence type="ECO:0000313" key="12">
    <source>
        <dbReference type="Proteomes" id="UP001156694"/>
    </source>
</evidence>
<dbReference type="Pfam" id="PF13444">
    <property type="entry name" value="Acetyltransf_5"/>
    <property type="match status" value="1"/>
</dbReference>
<protein>
    <recommendedName>
        <fullName evidence="8">L-ornithine N(alpha)-acyltransferase</fullName>
        <ecNumber evidence="7">2.3.2.30</ecNumber>
    </recommendedName>
</protein>
<evidence type="ECO:0000256" key="9">
    <source>
        <dbReference type="ARBA" id="ARBA00045724"/>
    </source>
</evidence>
<comment type="similarity">
    <text evidence="6">Belongs to the acetyltransferase family. OlsB subfamily.</text>
</comment>
<dbReference type="Proteomes" id="UP001156694">
    <property type="component" value="Unassembled WGS sequence"/>
</dbReference>
<evidence type="ECO:0000256" key="8">
    <source>
        <dbReference type="ARBA" id="ARBA00039866"/>
    </source>
</evidence>
<dbReference type="RefSeq" id="WP_284376769.1">
    <property type="nucleotide sequence ID" value="NZ_BSNN01000002.1"/>
</dbReference>
<evidence type="ECO:0000256" key="2">
    <source>
        <dbReference type="ARBA" id="ARBA00022516"/>
    </source>
</evidence>
<organism evidence="11 12">
    <name type="scientific">Amylibacter marinus</name>
    <dbReference type="NCBI Taxonomy" id="1475483"/>
    <lineage>
        <taxon>Bacteria</taxon>
        <taxon>Pseudomonadati</taxon>
        <taxon>Pseudomonadota</taxon>
        <taxon>Alphaproteobacteria</taxon>
        <taxon>Rhodobacterales</taxon>
        <taxon>Paracoccaceae</taxon>
        <taxon>Amylibacter</taxon>
    </lineage>
</organism>
<evidence type="ECO:0000256" key="6">
    <source>
        <dbReference type="ARBA" id="ARBA00038095"/>
    </source>
</evidence>
<dbReference type="PANTHER" id="PTHR37323">
    <property type="entry name" value="GCN5-RELATED N-ACETYLTRANSFERASE"/>
    <property type="match status" value="1"/>
</dbReference>
<accession>A0ABQ5VU50</accession>
<evidence type="ECO:0000313" key="11">
    <source>
        <dbReference type="EMBL" id="GLQ34796.1"/>
    </source>
</evidence>
<sequence length="242" mass="27448">MAHTDTPSYRLRQSQCSVDIDRARLLRGDCFPTDHQPDEFDQECQHILIEDQRSDQLVCTFRYKVFSTGAALDGAYAAQFYGLENLWRFKQPMLEIGRFCVAEGMGDPTILRLAWAHIGGIVDRENIGILFGCSSFDGIDVGKYAQSFALLQRRYLAPDQWRLGIKAPEVFHLNPAQLPQQLEPAVAQRDLPPLLRSYLTMGGWVSDHAVIDRQMNTLHVFTGLEVASVPPARRRFLRADPN</sequence>
<dbReference type="Gene3D" id="3.40.630.30">
    <property type="match status" value="1"/>
</dbReference>
<evidence type="ECO:0000256" key="1">
    <source>
        <dbReference type="ARBA" id="ARBA00005189"/>
    </source>
</evidence>
<keyword evidence="12" id="KW-1185">Reference proteome</keyword>
<keyword evidence="5 11" id="KW-0012">Acyltransferase</keyword>
<dbReference type="InterPro" id="IPR016181">
    <property type="entry name" value="Acyl_CoA_acyltransferase"/>
</dbReference>
<keyword evidence="3" id="KW-0808">Transferase</keyword>
<evidence type="ECO:0000256" key="4">
    <source>
        <dbReference type="ARBA" id="ARBA00023098"/>
    </source>
</evidence>
<comment type="catalytic activity">
    <reaction evidence="10">
        <text>a (3R)-hydroxyacyl-[ACP] + L-ornithine = a lyso-ornithine lipid + holo-[ACP] + H(+)</text>
        <dbReference type="Rhea" id="RHEA:20633"/>
        <dbReference type="Rhea" id="RHEA-COMP:9685"/>
        <dbReference type="Rhea" id="RHEA-COMP:9945"/>
        <dbReference type="ChEBI" id="CHEBI:15378"/>
        <dbReference type="ChEBI" id="CHEBI:46911"/>
        <dbReference type="ChEBI" id="CHEBI:64479"/>
        <dbReference type="ChEBI" id="CHEBI:78827"/>
        <dbReference type="ChEBI" id="CHEBI:138482"/>
        <dbReference type="EC" id="2.3.2.30"/>
    </reaction>
    <physiologicalReaction direction="left-to-right" evidence="10">
        <dbReference type="Rhea" id="RHEA:20634"/>
    </physiologicalReaction>
</comment>
<reference evidence="12" key="1">
    <citation type="journal article" date="2019" name="Int. J. Syst. Evol. Microbiol.">
        <title>The Global Catalogue of Microorganisms (GCM) 10K type strain sequencing project: providing services to taxonomists for standard genome sequencing and annotation.</title>
        <authorList>
            <consortium name="The Broad Institute Genomics Platform"/>
            <consortium name="The Broad Institute Genome Sequencing Center for Infectious Disease"/>
            <person name="Wu L."/>
            <person name="Ma J."/>
        </authorList>
    </citation>
    <scope>NUCLEOTIDE SEQUENCE [LARGE SCALE GENOMIC DNA]</scope>
    <source>
        <strain evidence="12">NBRC 110140</strain>
    </source>
</reference>
<evidence type="ECO:0000256" key="7">
    <source>
        <dbReference type="ARBA" id="ARBA00039058"/>
    </source>
</evidence>
<keyword evidence="2" id="KW-0444">Lipid biosynthesis</keyword>
<evidence type="ECO:0000256" key="10">
    <source>
        <dbReference type="ARBA" id="ARBA00047785"/>
    </source>
</evidence>
<keyword evidence="4" id="KW-0443">Lipid metabolism</keyword>
<evidence type="ECO:0000256" key="3">
    <source>
        <dbReference type="ARBA" id="ARBA00022679"/>
    </source>
</evidence>
<evidence type="ECO:0000256" key="5">
    <source>
        <dbReference type="ARBA" id="ARBA00023315"/>
    </source>
</evidence>
<dbReference type="InterPro" id="IPR052351">
    <property type="entry name" value="Ornithine_N-alpha-AT"/>
</dbReference>
<name>A0ABQ5VU50_9RHOB</name>